<feature type="domain" description="SCP" evidence="2">
    <location>
        <begin position="220"/>
        <end position="354"/>
    </location>
</feature>
<gene>
    <name evidence="3" type="ORF">HOLleu_17330</name>
</gene>
<accession>A0A9Q1HB36</accession>
<evidence type="ECO:0000313" key="4">
    <source>
        <dbReference type="Proteomes" id="UP001152320"/>
    </source>
</evidence>
<keyword evidence="4" id="KW-1185">Reference proteome</keyword>
<dbReference type="InterPro" id="IPR018244">
    <property type="entry name" value="Allrgn_V5/Tpx1_CS"/>
</dbReference>
<dbReference type="Proteomes" id="UP001152320">
    <property type="component" value="Chromosome 7"/>
</dbReference>
<dbReference type="PROSITE" id="PS01009">
    <property type="entry name" value="CRISP_1"/>
    <property type="match status" value="3"/>
</dbReference>
<reference evidence="3" key="1">
    <citation type="submission" date="2021-10" db="EMBL/GenBank/DDBJ databases">
        <title>Tropical sea cucumber genome reveals ecological adaptation and Cuvierian tubules defense mechanism.</title>
        <authorList>
            <person name="Chen T."/>
        </authorList>
    </citation>
    <scope>NUCLEOTIDE SEQUENCE</scope>
    <source>
        <strain evidence="3">Nanhai2018</strain>
        <tissue evidence="3">Muscle</tissue>
    </source>
</reference>
<dbReference type="CDD" id="cd05382">
    <property type="entry name" value="CAP_GAPR1-like"/>
    <property type="match status" value="3"/>
</dbReference>
<dbReference type="GO" id="GO:0005576">
    <property type="term" value="C:extracellular region"/>
    <property type="evidence" value="ECO:0007669"/>
    <property type="project" value="InterPro"/>
</dbReference>
<evidence type="ECO:0000256" key="1">
    <source>
        <dbReference type="SAM" id="MobiDB-lite"/>
    </source>
</evidence>
<dbReference type="InterPro" id="IPR035940">
    <property type="entry name" value="CAP_sf"/>
</dbReference>
<dbReference type="InterPro" id="IPR014044">
    <property type="entry name" value="CAP_dom"/>
</dbReference>
<comment type="caution">
    <text evidence="3">The sequence shown here is derived from an EMBL/GenBank/DDBJ whole genome shotgun (WGS) entry which is preliminary data.</text>
</comment>
<dbReference type="PRINTS" id="PR00838">
    <property type="entry name" value="V5ALLERGEN"/>
</dbReference>
<sequence length="566" mass="64033">MAKKISSSDLKEFRHEALTAHNKYRDIHGVPKLKMNDSLNNSAQKWADQLAKSGTFKHSEAKDYGENLCSHYSSISTEYSGTQVTDYWYKEIEKYEFRSKDFKRGTGHFTQVVWKDSKEFGIGKAITKDNKVIIVGQYKPAGNLLGTFHENVFPPNTKARVTSAPAGGKQQARGRSDSTSSSSSSSSSSSDDEKSKKSKGVKKSEDDSWKLRVSRSEQKKFQQEAMEVHNQYRSHHKAEPLVISRELSRKARKWAKHLAKNDLFEHSNATDIGENVAMHYSSITTAYSGKEASDHWYSELAKYDFKNPGFQKGAGHFTQMVWKDSREFGVGKAITKEGKVIIVGQYRPPGNVIDHFDKNVFPRDDGFVPTPKPTGPTRVTRIVRSDEPDTRTVSQQELDDTIKRVGKTKLDKADTKPKDLKEFCGDTLRAQNEYRKMHGVGNLKESPDLTERAQKFAAYLAENDLFQNSSESDVGENIAMHYNSATTEFSGQACADMWYKQIEKYDFKKPGFTKGAGHFTQMVWKDSKEFGVGKAITKEGKVVLVGFYKPPGNVMRKFEENVFKKK</sequence>
<dbReference type="EMBL" id="JAIZAY010000007">
    <property type="protein sequence ID" value="KAJ8039569.1"/>
    <property type="molecule type" value="Genomic_DNA"/>
</dbReference>
<dbReference type="InterPro" id="IPR001283">
    <property type="entry name" value="CRISP-related"/>
</dbReference>
<dbReference type="SMART" id="SM00198">
    <property type="entry name" value="SCP"/>
    <property type="match status" value="3"/>
</dbReference>
<dbReference type="InterPro" id="IPR002413">
    <property type="entry name" value="V5_allergen-like"/>
</dbReference>
<dbReference type="PRINTS" id="PR00837">
    <property type="entry name" value="V5TPXLIKE"/>
</dbReference>
<evidence type="ECO:0000313" key="3">
    <source>
        <dbReference type="EMBL" id="KAJ8039569.1"/>
    </source>
</evidence>
<dbReference type="InterPro" id="IPR034113">
    <property type="entry name" value="SCP_GAPR1-like"/>
</dbReference>
<feature type="domain" description="SCP" evidence="2">
    <location>
        <begin position="12"/>
        <end position="146"/>
    </location>
</feature>
<feature type="compositionally biased region" description="Basic and acidic residues" evidence="1">
    <location>
        <begin position="202"/>
        <end position="221"/>
    </location>
</feature>
<dbReference type="PANTHER" id="PTHR10334">
    <property type="entry name" value="CYSTEINE-RICH SECRETORY PROTEIN-RELATED"/>
    <property type="match status" value="1"/>
</dbReference>
<proteinExistence type="predicted"/>
<dbReference type="Pfam" id="PF00188">
    <property type="entry name" value="CAP"/>
    <property type="match status" value="3"/>
</dbReference>
<dbReference type="SUPFAM" id="SSF55797">
    <property type="entry name" value="PR-1-like"/>
    <property type="match status" value="3"/>
</dbReference>
<feature type="region of interest" description="Disordered" evidence="1">
    <location>
        <begin position="156"/>
        <end position="221"/>
    </location>
</feature>
<name>A0A9Q1HB36_HOLLE</name>
<dbReference type="AlphaFoldDB" id="A0A9Q1HB36"/>
<dbReference type="OrthoDB" id="337038at2759"/>
<dbReference type="FunFam" id="3.40.33.10:FF:000002">
    <property type="entry name" value="Golgi-associated plant pathogenesis-related protein 1"/>
    <property type="match status" value="3"/>
</dbReference>
<feature type="domain" description="SCP" evidence="2">
    <location>
        <begin position="422"/>
        <end position="556"/>
    </location>
</feature>
<feature type="compositionally biased region" description="Low complexity" evidence="1">
    <location>
        <begin position="177"/>
        <end position="189"/>
    </location>
</feature>
<protein>
    <submittedName>
        <fullName evidence="3">Golgi-associated plant pathogenesis-related protein 1</fullName>
    </submittedName>
</protein>
<organism evidence="3 4">
    <name type="scientific">Holothuria leucospilota</name>
    <name type="common">Black long sea cucumber</name>
    <name type="synonym">Mertensiothuria leucospilota</name>
    <dbReference type="NCBI Taxonomy" id="206669"/>
    <lineage>
        <taxon>Eukaryota</taxon>
        <taxon>Metazoa</taxon>
        <taxon>Echinodermata</taxon>
        <taxon>Eleutherozoa</taxon>
        <taxon>Echinozoa</taxon>
        <taxon>Holothuroidea</taxon>
        <taxon>Aspidochirotacea</taxon>
        <taxon>Aspidochirotida</taxon>
        <taxon>Holothuriidae</taxon>
        <taxon>Holothuria</taxon>
    </lineage>
</organism>
<evidence type="ECO:0000259" key="2">
    <source>
        <dbReference type="SMART" id="SM00198"/>
    </source>
</evidence>
<dbReference type="Gene3D" id="3.40.33.10">
    <property type="entry name" value="CAP"/>
    <property type="match status" value="3"/>
</dbReference>